<name>A0A9P5SIM9_9FUNG</name>
<accession>A0A9P5SIM9</accession>
<protein>
    <submittedName>
        <fullName evidence="1">Uncharacterized protein</fullName>
    </submittedName>
</protein>
<dbReference type="EMBL" id="JAAAUY010000376">
    <property type="protein sequence ID" value="KAF9330707.1"/>
    <property type="molecule type" value="Genomic_DNA"/>
</dbReference>
<evidence type="ECO:0000313" key="2">
    <source>
        <dbReference type="Proteomes" id="UP000696485"/>
    </source>
</evidence>
<gene>
    <name evidence="1" type="ORF">BG006_006351</name>
</gene>
<dbReference type="Proteomes" id="UP000696485">
    <property type="component" value="Unassembled WGS sequence"/>
</dbReference>
<sequence>MTYWSILQGDAGSDRRKKLASLVIASIVQWQRQWLLQAQSPAVPEASMVRAQLTAFGLELVEPITSPLLQDALDGTSSTTLDYGQFLGAHMLHSVAIEQILRPSQFYEPAESGFPLFDIRGARIDSVKPTYDENEREMLRLLDLRATAYRLDGKDNTYLRKFASKRLAHLFIPCYPESITIIGLHACETNPYFRLASKLSVLDTIRLCREKAEVIPEQHLQNLVTFIHKNQAAFPRKKPLHLDFDESWEFSPILVNMYQLQHSAKNRAMELAYQKPRITLYEAVGNPISINATPCPKFYDTCKNISVDSLESLCDYRKRYAVSQQAFLQQCHRLKSLEMLVHYPDMFSWAVNRLPDGTVEHSEHLLHSLQDVQLRASLSILNDVMAAFGNTLRHVKVQYDWLPSTQLDDVIYNVRFSRHCMVGNWNLPFIRTIHIECDVRFGVYVGDFSGILSLISLKMRLNGEPIAHQAYIAPVWSLPQLKVLELELAAAILFNYDSLDHMPSLEKLVLGSGRYWKPPVMIPRLSGYFTPEESVDRMATTSEDTSRAWKDQWHMPKLKSLILVGIPSAVFCFNWLKGCPSLEVLEIDATLTFRRGSLWSSSSSVATMPSSLPAMDHQSNSRGVEGIDDFGFDHRMAPLLESKLCSIKLEGRWILTETDLTRILGFYAPNLTKLLVSKSHYYLAESNDWTWRGDQLVRAAFNSSSLRYLESHYKISEDIKSQLGLVKISWEEVKENKDADKKIFQVQRLYYVCNPSESL</sequence>
<proteinExistence type="predicted"/>
<organism evidence="1 2">
    <name type="scientific">Podila minutissima</name>
    <dbReference type="NCBI Taxonomy" id="64525"/>
    <lineage>
        <taxon>Eukaryota</taxon>
        <taxon>Fungi</taxon>
        <taxon>Fungi incertae sedis</taxon>
        <taxon>Mucoromycota</taxon>
        <taxon>Mortierellomycotina</taxon>
        <taxon>Mortierellomycetes</taxon>
        <taxon>Mortierellales</taxon>
        <taxon>Mortierellaceae</taxon>
        <taxon>Podila</taxon>
    </lineage>
</organism>
<evidence type="ECO:0000313" key="1">
    <source>
        <dbReference type="EMBL" id="KAF9330707.1"/>
    </source>
</evidence>
<reference evidence="1" key="1">
    <citation type="journal article" date="2020" name="Fungal Divers.">
        <title>Resolving the Mortierellaceae phylogeny through synthesis of multi-gene phylogenetics and phylogenomics.</title>
        <authorList>
            <person name="Vandepol N."/>
            <person name="Liber J."/>
            <person name="Desiro A."/>
            <person name="Na H."/>
            <person name="Kennedy M."/>
            <person name="Barry K."/>
            <person name="Grigoriev I.V."/>
            <person name="Miller A.N."/>
            <person name="O'Donnell K."/>
            <person name="Stajich J.E."/>
            <person name="Bonito G."/>
        </authorList>
    </citation>
    <scope>NUCLEOTIDE SEQUENCE</scope>
    <source>
        <strain evidence="1">NVP1</strain>
    </source>
</reference>
<comment type="caution">
    <text evidence="1">The sequence shown here is derived from an EMBL/GenBank/DDBJ whole genome shotgun (WGS) entry which is preliminary data.</text>
</comment>
<dbReference type="AlphaFoldDB" id="A0A9P5SIM9"/>
<keyword evidence="2" id="KW-1185">Reference proteome</keyword>